<keyword evidence="3" id="KW-1185">Reference proteome</keyword>
<proteinExistence type="predicted"/>
<sequence length="1139" mass="123903">MAVFCCCTSARSSKARSTTPRSPEPVLPSPPPPARLPGPLTLNPVNPLSTETSPRSLSSLQPSVPASISPIGPIELGQLVVEDSDSEDEPDHPAPHNRSTSTLQLVRTRIRRHLSQDSLSKRKARSAVGCTQEEIQRRAELKRLMHKRIQEELRSEEGQGSSHSDVSSDRHPGSPKIDLLPGGGPRDNIEFSVTEDSRPNSPGMNSPVPDADQTHADETQEHPSAYPEALAPAASNFGTVRERSSFPEMPASPDLVPRRYPSTRETSSLGSWRLSYSAGQLDELFNYIDQGGSSGQADPLRYSSGAPPESLIHNPESSTLHPPRHPHSLSRSHSSPARPGTQGNETASIAEQSPLSVWLRSQGLRSRSSSLARSSDQDFEQGASVQQAEVVYLKRWSSVQNSAVPEADIQRPEIVHLYDMDIHRQLGTRTFNTPMDSPTRSRSERNSGASGSGGAQTSGSTMPSSSDPPSNKSTIYHSEVILAPHDPNDLGTKSSSVYPSNGQSMQPSAGTSTLDLPGTRAPHHLPPAFTLPGFKWLDSVNNPHLVGESVESLHQAIGENSVNNSSAVLERHLEARRSSPATTADASSRFRKESQLDTVEKSIGYFHLGHGAPALIVKRFRKEADTPPPEPVKHSFLARLHLTIPRRAKLAPRNFDGAATEQEQEQDQASDSEPEPLSPPPRQVSGCRSGRPDSWGTAMTSPYHPLTPILSEYEGSADDLWRAALHDDAQKQQTETRSNKGHRRGSSFPESLNKRLQAVADSEHSGGSSGYIGIPSTEPSCRFSSAPGSPVSHTTDCGLSSIAETTETPKHSLSTGHRSPIYAAFSTHYPTQSSDFIRDCPKSPVLRTGSRLRNLASPVEQSVCESPEVVVDQPATFMDDSARQPHKSESRLTLKSSTQSFPGKFGKAIKSGFEKLVSHRGPLNGASSKSLESLKRRGSGAKAEVVKLRKSQDAGASHLQGSNYWQANMPDRGHKISLSTRMATLLHTDGSFEAEKPQRYLNHHLPQHRVPLSTLSLNTPVRDRQTSSTTDHSKDSATTTTTERFITPLSSFYHSNNDTASFHSCHPADFKGSTTDIDSIKSDSTLVHRLHVASAPHLNALPVGTAKYQTWSGRERSRPLITVQSMERMRRVNRGVRVV</sequence>
<feature type="region of interest" description="Disordered" evidence="1">
    <location>
        <begin position="152"/>
        <end position="223"/>
    </location>
</feature>
<name>A0AA40K0V6_9PEZI</name>
<protein>
    <submittedName>
        <fullName evidence="2">Uncharacterized protein</fullName>
    </submittedName>
</protein>
<feature type="compositionally biased region" description="Polar residues" evidence="1">
    <location>
        <begin position="491"/>
        <end position="514"/>
    </location>
</feature>
<feature type="region of interest" description="Disordered" evidence="1">
    <location>
        <begin position="1015"/>
        <end position="1041"/>
    </location>
</feature>
<feature type="compositionally biased region" description="Polar residues" evidence="1">
    <location>
        <begin position="341"/>
        <end position="353"/>
    </location>
</feature>
<comment type="caution">
    <text evidence="2">The sequence shown here is derived from an EMBL/GenBank/DDBJ whole genome shotgun (WGS) entry which is preliminary data.</text>
</comment>
<feature type="compositionally biased region" description="Basic and acidic residues" evidence="1">
    <location>
        <begin position="880"/>
        <end position="892"/>
    </location>
</feature>
<feature type="region of interest" description="Disordered" evidence="1">
    <location>
        <begin position="919"/>
        <end position="966"/>
    </location>
</feature>
<feature type="region of interest" description="Disordered" evidence="1">
    <location>
        <begin position="652"/>
        <end position="704"/>
    </location>
</feature>
<feature type="compositionally biased region" description="Low complexity" evidence="1">
    <location>
        <begin position="9"/>
        <end position="21"/>
    </location>
</feature>
<feature type="compositionally biased region" description="Pro residues" evidence="1">
    <location>
        <begin position="22"/>
        <end position="36"/>
    </location>
</feature>
<reference evidence="2" key="1">
    <citation type="submission" date="2023-06" db="EMBL/GenBank/DDBJ databases">
        <title>Genome-scale phylogeny and comparative genomics of the fungal order Sordariales.</title>
        <authorList>
            <consortium name="Lawrence Berkeley National Laboratory"/>
            <person name="Hensen N."/>
            <person name="Bonometti L."/>
            <person name="Westerberg I."/>
            <person name="Brannstrom I.O."/>
            <person name="Guillou S."/>
            <person name="Cros-Aarteil S."/>
            <person name="Calhoun S."/>
            <person name="Haridas S."/>
            <person name="Kuo A."/>
            <person name="Mondo S."/>
            <person name="Pangilinan J."/>
            <person name="Riley R."/>
            <person name="Labutti K."/>
            <person name="Andreopoulos B."/>
            <person name="Lipzen A."/>
            <person name="Chen C."/>
            <person name="Yanf M."/>
            <person name="Daum C."/>
            <person name="Ng V."/>
            <person name="Clum A."/>
            <person name="Steindorff A."/>
            <person name="Ohm R."/>
            <person name="Martin F."/>
            <person name="Silar P."/>
            <person name="Natvig D."/>
            <person name="Lalanne C."/>
            <person name="Gautier V."/>
            <person name="Ament-Velasquez S.L."/>
            <person name="Kruys A."/>
            <person name="Hutchinson M.I."/>
            <person name="Powell A.J."/>
            <person name="Barry K."/>
            <person name="Miller A.N."/>
            <person name="Grigoriev I.V."/>
            <person name="Debuchy R."/>
            <person name="Gladieux P."/>
            <person name="Thoren M.H."/>
            <person name="Johannesson H."/>
        </authorList>
    </citation>
    <scope>NUCLEOTIDE SEQUENCE</scope>
    <source>
        <strain evidence="2">CBS 540.89</strain>
    </source>
</reference>
<organism evidence="2 3">
    <name type="scientific">Apiosordaria backusii</name>
    <dbReference type="NCBI Taxonomy" id="314023"/>
    <lineage>
        <taxon>Eukaryota</taxon>
        <taxon>Fungi</taxon>
        <taxon>Dikarya</taxon>
        <taxon>Ascomycota</taxon>
        <taxon>Pezizomycotina</taxon>
        <taxon>Sordariomycetes</taxon>
        <taxon>Sordariomycetidae</taxon>
        <taxon>Sordariales</taxon>
        <taxon>Lasiosphaeriaceae</taxon>
        <taxon>Apiosordaria</taxon>
    </lineage>
</organism>
<evidence type="ECO:0000313" key="2">
    <source>
        <dbReference type="EMBL" id="KAK0741853.1"/>
    </source>
</evidence>
<feature type="compositionally biased region" description="Polar residues" evidence="1">
    <location>
        <begin position="462"/>
        <end position="476"/>
    </location>
</feature>
<feature type="region of interest" description="Disordered" evidence="1">
    <location>
        <begin position="241"/>
        <end position="269"/>
    </location>
</feature>
<evidence type="ECO:0000313" key="3">
    <source>
        <dbReference type="Proteomes" id="UP001172159"/>
    </source>
</evidence>
<dbReference type="Proteomes" id="UP001172159">
    <property type="component" value="Unassembled WGS sequence"/>
</dbReference>
<feature type="compositionally biased region" description="Polar residues" evidence="1">
    <location>
        <begin position="43"/>
        <end position="66"/>
    </location>
</feature>
<feature type="region of interest" description="Disordered" evidence="1">
    <location>
        <begin position="879"/>
        <end position="899"/>
    </location>
</feature>
<evidence type="ECO:0000256" key="1">
    <source>
        <dbReference type="SAM" id="MobiDB-lite"/>
    </source>
</evidence>
<feature type="region of interest" description="Disordered" evidence="1">
    <location>
        <begin position="574"/>
        <end position="593"/>
    </location>
</feature>
<feature type="compositionally biased region" description="Polar residues" evidence="1">
    <location>
        <begin position="428"/>
        <end position="438"/>
    </location>
</feature>
<gene>
    <name evidence="2" type="ORF">B0T21DRAFT_408706</name>
</gene>
<feature type="compositionally biased region" description="Basic and acidic residues" evidence="1">
    <location>
        <begin position="1021"/>
        <end position="1035"/>
    </location>
</feature>
<feature type="region of interest" description="Disordered" evidence="1">
    <location>
        <begin position="428"/>
        <end position="521"/>
    </location>
</feature>
<feature type="compositionally biased region" description="Basic and acidic residues" evidence="1">
    <location>
        <begin position="212"/>
        <end position="221"/>
    </location>
</feature>
<feature type="compositionally biased region" description="Acidic residues" evidence="1">
    <location>
        <begin position="662"/>
        <end position="674"/>
    </location>
</feature>
<dbReference type="EMBL" id="JAUKTV010000003">
    <property type="protein sequence ID" value="KAK0741853.1"/>
    <property type="molecule type" value="Genomic_DNA"/>
</dbReference>
<dbReference type="AlphaFoldDB" id="A0AA40K0V6"/>
<accession>A0AA40K0V6</accession>
<feature type="region of interest" description="Disordered" evidence="1">
    <location>
        <begin position="83"/>
        <end position="103"/>
    </location>
</feature>
<feature type="region of interest" description="Disordered" evidence="1">
    <location>
        <begin position="9"/>
        <end position="71"/>
    </location>
</feature>
<feature type="region of interest" description="Disordered" evidence="1">
    <location>
        <begin position="728"/>
        <end position="751"/>
    </location>
</feature>
<feature type="region of interest" description="Disordered" evidence="1">
    <location>
        <begin position="289"/>
        <end position="353"/>
    </location>
</feature>